<dbReference type="AlphaFoldDB" id="A0A8J2RKZ7"/>
<dbReference type="Gene3D" id="1.10.20.10">
    <property type="entry name" value="Histone, subunit A"/>
    <property type="match status" value="1"/>
</dbReference>
<accession>A0A8J2RKZ7</accession>
<evidence type="ECO:0000256" key="6">
    <source>
        <dbReference type="ARBA" id="ARBA00045869"/>
    </source>
</evidence>
<name>A0A8J2RKZ7_9CRUS</name>
<reference evidence="8" key="1">
    <citation type="submission" date="2021-11" db="EMBL/GenBank/DDBJ databases">
        <authorList>
            <person name="Schell T."/>
        </authorList>
    </citation>
    <scope>NUCLEOTIDE SEQUENCE</scope>
    <source>
        <strain evidence="8">M5</strain>
    </source>
</reference>
<dbReference type="PANTHER" id="PTHR23200:SF48">
    <property type="entry name" value="METALLO-BETA-LACTAMASE DOMAIN-CONTAINING PROTEIN 1"/>
    <property type="match status" value="1"/>
</dbReference>
<dbReference type="InterPro" id="IPR039344">
    <property type="entry name" value="MBLAC1"/>
</dbReference>
<dbReference type="InterPro" id="IPR001279">
    <property type="entry name" value="Metallo-B-lactamas"/>
</dbReference>
<dbReference type="InterPro" id="IPR036866">
    <property type="entry name" value="RibonucZ/Hydroxyglut_hydro"/>
</dbReference>
<sequence length="324" mass="36223">MSSFKPKLGDGSVVLPQTRVKMIMKSSPDTESISTDALYFVTKATEFFVEHLAQEIYESTNKSNELTYKGLADIVQKSDSMQFLKDMVPKKITFKEYQEILKEKENGDLMSNRVKILHNGYSSNIIEEKDENLPFVRANCSCVLVTGIIVDTMTPWDTKFILLALEANGLTPDDINYVVSTHGHSDHIGNNNLFLKAKHIVGYCVSVKDQYFIHPFDKGIAFEIDAGIKVIPTPGHTADDVSVVVKTEDLGIVVIAGDIFEREEDIEQPEIWRSCGSVNPEQQENSRAIIANIADYIVPGHGPIFKVTDAMKKKLSQNVRMCNS</sequence>
<dbReference type="Pfam" id="PF00753">
    <property type="entry name" value="Lactamase_B"/>
    <property type="match status" value="1"/>
</dbReference>
<evidence type="ECO:0000256" key="2">
    <source>
        <dbReference type="ARBA" id="ARBA00011738"/>
    </source>
</evidence>
<dbReference type="SMART" id="SM00849">
    <property type="entry name" value="Lactamase_B"/>
    <property type="match status" value="1"/>
</dbReference>
<evidence type="ECO:0000256" key="3">
    <source>
        <dbReference type="ARBA" id="ARBA00014856"/>
    </source>
</evidence>
<dbReference type="Gene3D" id="3.60.15.10">
    <property type="entry name" value="Ribonuclease Z/Hydroxyacylglutathione hydrolase-like"/>
    <property type="match status" value="1"/>
</dbReference>
<gene>
    <name evidence="8" type="ORF">DGAL_LOCUS5377</name>
</gene>
<comment type="function">
    <text evidence="6">Endoribonuclease that catalyzes the hydrolysis of histone-coding pre-mRNA 3'-end. Involved in histone pre-mRNA processing during the S-phase of the cell cycle, which is required for entering/progressing through S-phase. Cleaves histone pre-mRNA at a major and a minor cleavage site after the 5'-ACCCA-3' and the 5'-ACCCACA-3' sequence, respectively, and located downstream of the stem-loop. May require the presence of the HDE element located at the histone pre-RNA 3'-end to avoid non-specific cleavage.</text>
</comment>
<dbReference type="CDD" id="cd07711">
    <property type="entry name" value="MBLAC1-like_MBL-fold"/>
    <property type="match status" value="1"/>
</dbReference>
<evidence type="ECO:0000256" key="5">
    <source>
        <dbReference type="ARBA" id="ARBA00044690"/>
    </source>
</evidence>
<dbReference type="SUPFAM" id="SSF47113">
    <property type="entry name" value="Histone-fold"/>
    <property type="match status" value="1"/>
</dbReference>
<comment type="subunit">
    <text evidence="2">Homodimer.</text>
</comment>
<dbReference type="GO" id="GO:0031123">
    <property type="term" value="P:RNA 3'-end processing"/>
    <property type="evidence" value="ECO:0007669"/>
    <property type="project" value="UniProtKB-ARBA"/>
</dbReference>
<keyword evidence="9" id="KW-1185">Reference proteome</keyword>
<dbReference type="GO" id="GO:0005829">
    <property type="term" value="C:cytosol"/>
    <property type="evidence" value="ECO:0007669"/>
    <property type="project" value="UniProtKB-SubCell"/>
</dbReference>
<dbReference type="CDD" id="cd22924">
    <property type="entry name" value="HFD_CHRAC1-like"/>
    <property type="match status" value="1"/>
</dbReference>
<protein>
    <recommendedName>
        <fullName evidence="3">Metallo-beta-lactamase domain-containing protein 1</fullName>
    </recommendedName>
    <alternativeName>
        <fullName evidence="4">Endoribonuclease MBLAC1</fullName>
    </alternativeName>
</protein>
<evidence type="ECO:0000259" key="7">
    <source>
        <dbReference type="SMART" id="SM00849"/>
    </source>
</evidence>
<dbReference type="GO" id="GO:0046982">
    <property type="term" value="F:protein heterodimerization activity"/>
    <property type="evidence" value="ECO:0007669"/>
    <property type="project" value="InterPro"/>
</dbReference>
<comment type="caution">
    <text evidence="8">The sequence shown here is derived from an EMBL/GenBank/DDBJ whole genome shotgun (WGS) entry which is preliminary data.</text>
</comment>
<feature type="domain" description="Metallo-beta-lactamase" evidence="7">
    <location>
        <begin position="139"/>
        <end position="301"/>
    </location>
</feature>
<dbReference type="SUPFAM" id="SSF56281">
    <property type="entry name" value="Metallo-hydrolase/oxidoreductase"/>
    <property type="match status" value="1"/>
</dbReference>
<dbReference type="FunFam" id="1.10.20.10:FF:000184">
    <property type="match status" value="1"/>
</dbReference>
<dbReference type="InterPro" id="IPR003958">
    <property type="entry name" value="CBFA_NFYB_domain"/>
</dbReference>
<evidence type="ECO:0000313" key="8">
    <source>
        <dbReference type="EMBL" id="CAH0102853.1"/>
    </source>
</evidence>
<dbReference type="Proteomes" id="UP000789390">
    <property type="component" value="Unassembled WGS sequence"/>
</dbReference>
<proteinExistence type="predicted"/>
<dbReference type="PANTHER" id="PTHR23200">
    <property type="entry name" value="METALLO-BETA-LACTAMASE DOMAIN-CONTAINING PROTEIN 1"/>
    <property type="match status" value="1"/>
</dbReference>
<dbReference type="InterPro" id="IPR009072">
    <property type="entry name" value="Histone-fold"/>
</dbReference>
<evidence type="ECO:0000313" key="9">
    <source>
        <dbReference type="Proteomes" id="UP000789390"/>
    </source>
</evidence>
<dbReference type="Pfam" id="PF00808">
    <property type="entry name" value="CBFD_NFYB_HMF"/>
    <property type="match status" value="1"/>
</dbReference>
<comment type="catalytic activity">
    <reaction evidence="5">
        <text>a ribonucleotidyl-ribonucleotide-RNA + H2O = a 3'-end ribonucleotide-RNA + a 5'-end 5'-phospho-ribonucleoside-RNA + H(+)</text>
        <dbReference type="Rhea" id="RHEA:68096"/>
        <dbReference type="Rhea" id="RHEA-COMP:15179"/>
        <dbReference type="Rhea" id="RHEA-COMP:17355"/>
        <dbReference type="Rhea" id="RHEA-COMP:17428"/>
        <dbReference type="ChEBI" id="CHEBI:15377"/>
        <dbReference type="ChEBI" id="CHEBI:15378"/>
        <dbReference type="ChEBI" id="CHEBI:74896"/>
        <dbReference type="ChEBI" id="CHEBI:138282"/>
        <dbReference type="ChEBI" id="CHEBI:173118"/>
    </reaction>
    <physiologicalReaction direction="left-to-right" evidence="5">
        <dbReference type="Rhea" id="RHEA:68097"/>
    </physiologicalReaction>
</comment>
<comment type="subcellular location">
    <subcellularLocation>
        <location evidence="1">Cytoplasm</location>
        <location evidence="1">Cytosol</location>
    </subcellularLocation>
</comment>
<dbReference type="EMBL" id="CAKKLH010000095">
    <property type="protein sequence ID" value="CAH0102853.1"/>
    <property type="molecule type" value="Genomic_DNA"/>
</dbReference>
<evidence type="ECO:0000256" key="1">
    <source>
        <dbReference type="ARBA" id="ARBA00004514"/>
    </source>
</evidence>
<dbReference type="OrthoDB" id="10250730at2759"/>
<evidence type="ECO:0000256" key="4">
    <source>
        <dbReference type="ARBA" id="ARBA00032988"/>
    </source>
</evidence>
<organism evidence="8 9">
    <name type="scientific">Daphnia galeata</name>
    <dbReference type="NCBI Taxonomy" id="27404"/>
    <lineage>
        <taxon>Eukaryota</taxon>
        <taxon>Metazoa</taxon>
        <taxon>Ecdysozoa</taxon>
        <taxon>Arthropoda</taxon>
        <taxon>Crustacea</taxon>
        <taxon>Branchiopoda</taxon>
        <taxon>Diplostraca</taxon>
        <taxon>Cladocera</taxon>
        <taxon>Anomopoda</taxon>
        <taxon>Daphniidae</taxon>
        <taxon>Daphnia</taxon>
    </lineage>
</organism>